<organism evidence="4 5">
    <name type="scientific">Kribbella orskensis</name>
    <dbReference type="NCBI Taxonomy" id="2512216"/>
    <lineage>
        <taxon>Bacteria</taxon>
        <taxon>Bacillati</taxon>
        <taxon>Actinomycetota</taxon>
        <taxon>Actinomycetes</taxon>
        <taxon>Propionibacteriales</taxon>
        <taxon>Kribbellaceae</taxon>
        <taxon>Kribbella</taxon>
    </lineage>
</organism>
<evidence type="ECO:0000256" key="2">
    <source>
        <dbReference type="SAM" id="Phobius"/>
    </source>
</evidence>
<evidence type="ECO:0000256" key="3">
    <source>
        <dbReference type="SAM" id="SignalP"/>
    </source>
</evidence>
<feature type="region of interest" description="Disordered" evidence="1">
    <location>
        <begin position="29"/>
        <end position="56"/>
    </location>
</feature>
<evidence type="ECO:0000313" key="4">
    <source>
        <dbReference type="EMBL" id="TCO21969.1"/>
    </source>
</evidence>
<sequence>MNRTLTTLAVSALALGTIGLTATEAPARVSNDVPRNTTVMPHEPKPPNYPNYDPRYEVPPVQAATVSSAPDDNGVEVLQAGASAVGGAAIAFGAMWLYRRRQVPAT</sequence>
<name>A0ABY2BJG9_9ACTN</name>
<evidence type="ECO:0008006" key="6">
    <source>
        <dbReference type="Google" id="ProtNLM"/>
    </source>
</evidence>
<keyword evidence="2" id="KW-0472">Membrane</keyword>
<keyword evidence="3" id="KW-0732">Signal</keyword>
<proteinExistence type="predicted"/>
<accession>A0ABY2BJG9</accession>
<gene>
    <name evidence="4" type="ORF">EV644_107294</name>
</gene>
<reference evidence="4 5" key="1">
    <citation type="journal article" date="2015" name="Stand. Genomic Sci.">
        <title>Genomic Encyclopedia of Bacterial and Archaeal Type Strains, Phase III: the genomes of soil and plant-associated and newly described type strains.</title>
        <authorList>
            <person name="Whitman W.B."/>
            <person name="Woyke T."/>
            <person name="Klenk H.P."/>
            <person name="Zhou Y."/>
            <person name="Lilburn T.G."/>
            <person name="Beck B.J."/>
            <person name="De Vos P."/>
            <person name="Vandamme P."/>
            <person name="Eisen J.A."/>
            <person name="Garrity G."/>
            <person name="Hugenholtz P."/>
            <person name="Kyrpides N.C."/>
        </authorList>
    </citation>
    <scope>NUCLEOTIDE SEQUENCE [LARGE SCALE GENOMIC DNA]</scope>
    <source>
        <strain evidence="4 5">VKM Ac-2538</strain>
    </source>
</reference>
<feature type="chain" id="PRO_5045345559" description="MYXO-CTERM domain-containing protein" evidence="3">
    <location>
        <begin position="28"/>
        <end position="106"/>
    </location>
</feature>
<comment type="caution">
    <text evidence="4">The sequence shown here is derived from an EMBL/GenBank/DDBJ whole genome shotgun (WGS) entry which is preliminary data.</text>
</comment>
<feature type="transmembrane region" description="Helical" evidence="2">
    <location>
        <begin position="77"/>
        <end position="98"/>
    </location>
</feature>
<dbReference type="Proteomes" id="UP000295818">
    <property type="component" value="Unassembled WGS sequence"/>
</dbReference>
<keyword evidence="2" id="KW-0812">Transmembrane</keyword>
<protein>
    <recommendedName>
        <fullName evidence="6">MYXO-CTERM domain-containing protein</fullName>
    </recommendedName>
</protein>
<dbReference type="EMBL" id="SLWM01000007">
    <property type="protein sequence ID" value="TCO21969.1"/>
    <property type="molecule type" value="Genomic_DNA"/>
</dbReference>
<keyword evidence="5" id="KW-1185">Reference proteome</keyword>
<evidence type="ECO:0000313" key="5">
    <source>
        <dbReference type="Proteomes" id="UP000295818"/>
    </source>
</evidence>
<keyword evidence="2" id="KW-1133">Transmembrane helix</keyword>
<dbReference type="RefSeq" id="WP_132190498.1">
    <property type="nucleotide sequence ID" value="NZ_SLWM01000007.1"/>
</dbReference>
<evidence type="ECO:0000256" key="1">
    <source>
        <dbReference type="SAM" id="MobiDB-lite"/>
    </source>
</evidence>
<feature type="signal peptide" evidence="3">
    <location>
        <begin position="1"/>
        <end position="27"/>
    </location>
</feature>